<dbReference type="AlphaFoldDB" id="A0A5A7PYW3"/>
<dbReference type="PANTHER" id="PTHR10351">
    <property type="entry name" value="TRANSCRIPTION FACTOR BTF3 FAMILY MEMBER"/>
    <property type="match status" value="1"/>
</dbReference>
<organism evidence="2 3">
    <name type="scientific">Striga asiatica</name>
    <name type="common">Asiatic witchweed</name>
    <name type="synonym">Buchnera asiatica</name>
    <dbReference type="NCBI Taxonomy" id="4170"/>
    <lineage>
        <taxon>Eukaryota</taxon>
        <taxon>Viridiplantae</taxon>
        <taxon>Streptophyta</taxon>
        <taxon>Embryophyta</taxon>
        <taxon>Tracheophyta</taxon>
        <taxon>Spermatophyta</taxon>
        <taxon>Magnoliopsida</taxon>
        <taxon>eudicotyledons</taxon>
        <taxon>Gunneridae</taxon>
        <taxon>Pentapetalae</taxon>
        <taxon>asterids</taxon>
        <taxon>lamiids</taxon>
        <taxon>Lamiales</taxon>
        <taxon>Orobanchaceae</taxon>
        <taxon>Buchnereae</taxon>
        <taxon>Striga</taxon>
    </lineage>
</organism>
<protein>
    <submittedName>
        <fullName evidence="2">Nascent polypeptide-associated complex subunit beta</fullName>
    </submittedName>
</protein>
<proteinExistence type="predicted"/>
<dbReference type="Proteomes" id="UP000325081">
    <property type="component" value="Unassembled WGS sequence"/>
</dbReference>
<dbReference type="OrthoDB" id="8033832at2759"/>
<evidence type="ECO:0000313" key="2">
    <source>
        <dbReference type="EMBL" id="GER38065.1"/>
    </source>
</evidence>
<evidence type="ECO:0000313" key="3">
    <source>
        <dbReference type="Proteomes" id="UP000325081"/>
    </source>
</evidence>
<evidence type="ECO:0000256" key="1">
    <source>
        <dbReference type="SAM" id="MobiDB-lite"/>
    </source>
</evidence>
<sequence length="182" mass="20118">MENKGQGRIYFGEDLGARDEFRLRNRTPHEQKSNGIWSSDLTRPLLTSRDLAVMPASRPPRHAGFTTSPSRRLHDLAGLFRTSPEFGFPSYVQASIAANTWVVSGTPQSKNFFLNPQCPPNSYHSPDNLENLKKLAEQFQKQGPTAGESVPQAIDDDDEVPELVAGETFEAAAEESDTQKAS</sequence>
<dbReference type="InterPro" id="IPR039370">
    <property type="entry name" value="BTF3"/>
</dbReference>
<feature type="region of interest" description="Disordered" evidence="1">
    <location>
        <begin position="138"/>
        <end position="163"/>
    </location>
</feature>
<keyword evidence="3" id="KW-1185">Reference proteome</keyword>
<accession>A0A5A7PYW3</accession>
<comment type="caution">
    <text evidence="2">The sequence shown here is derived from an EMBL/GenBank/DDBJ whole genome shotgun (WGS) entry which is preliminary data.</text>
</comment>
<dbReference type="EMBL" id="BKCP01005439">
    <property type="protein sequence ID" value="GER38065.1"/>
    <property type="molecule type" value="Genomic_DNA"/>
</dbReference>
<reference evidence="3" key="1">
    <citation type="journal article" date="2019" name="Curr. Biol.">
        <title>Genome Sequence of Striga asiatica Provides Insight into the Evolution of Plant Parasitism.</title>
        <authorList>
            <person name="Yoshida S."/>
            <person name="Kim S."/>
            <person name="Wafula E.K."/>
            <person name="Tanskanen J."/>
            <person name="Kim Y.M."/>
            <person name="Honaas L."/>
            <person name="Yang Z."/>
            <person name="Spallek T."/>
            <person name="Conn C.E."/>
            <person name="Ichihashi Y."/>
            <person name="Cheong K."/>
            <person name="Cui S."/>
            <person name="Der J.P."/>
            <person name="Gundlach H."/>
            <person name="Jiao Y."/>
            <person name="Hori C."/>
            <person name="Ishida J.K."/>
            <person name="Kasahara H."/>
            <person name="Kiba T."/>
            <person name="Kim M.S."/>
            <person name="Koo N."/>
            <person name="Laohavisit A."/>
            <person name="Lee Y.H."/>
            <person name="Lumba S."/>
            <person name="McCourt P."/>
            <person name="Mortimer J.C."/>
            <person name="Mutuku J.M."/>
            <person name="Nomura T."/>
            <person name="Sasaki-Sekimoto Y."/>
            <person name="Seto Y."/>
            <person name="Wang Y."/>
            <person name="Wakatake T."/>
            <person name="Sakakibara H."/>
            <person name="Demura T."/>
            <person name="Yamaguchi S."/>
            <person name="Yoneyama K."/>
            <person name="Manabe R.I."/>
            <person name="Nelson D.C."/>
            <person name="Schulman A.H."/>
            <person name="Timko M.P."/>
            <person name="dePamphilis C.W."/>
            <person name="Choi D."/>
            <person name="Shirasu K."/>
        </authorList>
    </citation>
    <scope>NUCLEOTIDE SEQUENCE [LARGE SCALE GENOMIC DNA]</scope>
    <source>
        <strain evidence="3">cv. UVA1</strain>
    </source>
</reference>
<name>A0A5A7PYW3_STRAF</name>
<gene>
    <name evidence="2" type="ORF">STAS_14527</name>
</gene>